<proteinExistence type="predicted"/>
<evidence type="ECO:0000313" key="1">
    <source>
        <dbReference type="EMBL" id="GIY75645.1"/>
    </source>
</evidence>
<dbReference type="EMBL" id="BPLR01015373">
    <property type="protein sequence ID" value="GIY75645.1"/>
    <property type="molecule type" value="Genomic_DNA"/>
</dbReference>
<name>A0AAV4W2F9_CAEEX</name>
<evidence type="ECO:0000313" key="2">
    <source>
        <dbReference type="Proteomes" id="UP001054945"/>
    </source>
</evidence>
<gene>
    <name evidence="1" type="ORF">CEXT_604691</name>
</gene>
<comment type="caution">
    <text evidence="1">The sequence shown here is derived from an EMBL/GenBank/DDBJ whole genome shotgun (WGS) entry which is preliminary data.</text>
</comment>
<dbReference type="AlphaFoldDB" id="A0AAV4W2F9"/>
<keyword evidence="2" id="KW-1185">Reference proteome</keyword>
<accession>A0AAV4W2F9</accession>
<evidence type="ECO:0008006" key="3">
    <source>
        <dbReference type="Google" id="ProtNLM"/>
    </source>
</evidence>
<protein>
    <recommendedName>
        <fullName evidence="3">DUF4258 domain-containing protein</fullName>
    </recommendedName>
</protein>
<sequence>MTAETLGMSAFDRIVKNEEIRLISEREELRLLSEMQLLPSERKGNYRDSRAILTVHDIALNAVVVTAFRKEELRLISETKNSGFFRKDG</sequence>
<organism evidence="1 2">
    <name type="scientific">Caerostris extrusa</name>
    <name type="common">Bark spider</name>
    <name type="synonym">Caerostris bankana</name>
    <dbReference type="NCBI Taxonomy" id="172846"/>
    <lineage>
        <taxon>Eukaryota</taxon>
        <taxon>Metazoa</taxon>
        <taxon>Ecdysozoa</taxon>
        <taxon>Arthropoda</taxon>
        <taxon>Chelicerata</taxon>
        <taxon>Arachnida</taxon>
        <taxon>Araneae</taxon>
        <taxon>Araneomorphae</taxon>
        <taxon>Entelegynae</taxon>
        <taxon>Araneoidea</taxon>
        <taxon>Araneidae</taxon>
        <taxon>Caerostris</taxon>
    </lineage>
</organism>
<reference evidence="1 2" key="1">
    <citation type="submission" date="2021-06" db="EMBL/GenBank/DDBJ databases">
        <title>Caerostris extrusa draft genome.</title>
        <authorList>
            <person name="Kono N."/>
            <person name="Arakawa K."/>
        </authorList>
    </citation>
    <scope>NUCLEOTIDE SEQUENCE [LARGE SCALE GENOMIC DNA]</scope>
</reference>
<dbReference type="Proteomes" id="UP001054945">
    <property type="component" value="Unassembled WGS sequence"/>
</dbReference>